<dbReference type="PANTHER" id="PTHR35038:SF6">
    <property type="entry name" value="SURFACE LOCALIZED DECAHEME CYTOCHROME C LIPOPROTEIN"/>
    <property type="match status" value="1"/>
</dbReference>
<evidence type="ECO:0000313" key="5">
    <source>
        <dbReference type="EMBL" id="TXC67421.1"/>
    </source>
</evidence>
<feature type="chain" id="PRO_5023152041" evidence="3">
    <location>
        <begin position="37"/>
        <end position="322"/>
    </location>
</feature>
<feature type="signal peptide" evidence="3">
    <location>
        <begin position="1"/>
        <end position="36"/>
    </location>
</feature>
<evidence type="ECO:0000256" key="2">
    <source>
        <dbReference type="SAM" id="MobiDB-lite"/>
    </source>
</evidence>
<dbReference type="Pfam" id="PF09699">
    <property type="entry name" value="Paired_CXXCH_1"/>
    <property type="match status" value="1"/>
</dbReference>
<reference evidence="5 6" key="1">
    <citation type="submission" date="2019-08" db="EMBL/GenBank/DDBJ databases">
        <authorList>
            <person name="Khan S.A."/>
            <person name="Jeon C.O."/>
            <person name="Jeong S.E."/>
        </authorList>
    </citation>
    <scope>NUCLEOTIDE SEQUENCE [LARGE SCALE GENOMIC DNA]</scope>
    <source>
        <strain evidence="6">IMCC1728</strain>
    </source>
</reference>
<dbReference type="InterPro" id="IPR051829">
    <property type="entry name" value="Multiheme_Cytochr_ET"/>
</dbReference>
<dbReference type="Gene3D" id="1.10.1130.10">
    <property type="entry name" value="Flavocytochrome C3, Chain A"/>
    <property type="match status" value="1"/>
</dbReference>
<dbReference type="SUPFAM" id="SSF48695">
    <property type="entry name" value="Multiheme cytochromes"/>
    <property type="match status" value="1"/>
</dbReference>
<protein>
    <submittedName>
        <fullName evidence="5">Cytochrome c3 family protein</fullName>
    </submittedName>
</protein>
<sequence>MARPVRGLQNERHEALALLRCTVLLLAASVIGTASAGPDPAPGTPSKFSNRGSVANTRHNLTQRPVETGPGGTINAALMDTQRNNYGEVCVYCHTPHGANQTIAAPLWNRTTKVNTYQTYDLLATASMTQPVTQPGASSLTCLSCHDGTTAVDAIVNMPGSGRYNIARVSSDAPALLNEWPNAAVTHVGLQGPDQGCLVCHNPNGAGAAFPTAYDFSAFAIGTDLRNDHPVGVRYPPAGAGTDFNEPGRREARLAYFDVNGNSRAEPNELRLYNTGDGYEVECASCHDPHGVPSAGPGSNFNATFLRRPNTGSAICLTCHSK</sequence>
<keyword evidence="1 3" id="KW-0732">Signal</keyword>
<evidence type="ECO:0000259" key="4">
    <source>
        <dbReference type="Pfam" id="PF09699"/>
    </source>
</evidence>
<evidence type="ECO:0000256" key="1">
    <source>
        <dbReference type="ARBA" id="ARBA00022729"/>
    </source>
</evidence>
<dbReference type="Proteomes" id="UP000321832">
    <property type="component" value="Unassembled WGS sequence"/>
</dbReference>
<proteinExistence type="predicted"/>
<dbReference type="InterPro" id="IPR036280">
    <property type="entry name" value="Multihaem_cyt_sf"/>
</dbReference>
<dbReference type="InterPro" id="IPR010177">
    <property type="entry name" value="Paired_CXXCH_1"/>
</dbReference>
<feature type="region of interest" description="Disordered" evidence="2">
    <location>
        <begin position="34"/>
        <end position="72"/>
    </location>
</feature>
<evidence type="ECO:0000313" key="6">
    <source>
        <dbReference type="Proteomes" id="UP000321832"/>
    </source>
</evidence>
<name>A0A5C6U5K7_9BURK</name>
<dbReference type="PANTHER" id="PTHR35038">
    <property type="entry name" value="DISSIMILATORY SULFITE REDUCTASE SIRA"/>
    <property type="match status" value="1"/>
</dbReference>
<organism evidence="5 6">
    <name type="scientific">Piscinibacter aquaticus</name>
    <dbReference type="NCBI Taxonomy" id="392597"/>
    <lineage>
        <taxon>Bacteria</taxon>
        <taxon>Pseudomonadati</taxon>
        <taxon>Pseudomonadota</taxon>
        <taxon>Betaproteobacteria</taxon>
        <taxon>Burkholderiales</taxon>
        <taxon>Sphaerotilaceae</taxon>
        <taxon>Piscinibacter</taxon>
    </lineage>
</organism>
<gene>
    <name evidence="5" type="ORF">FSC37_00770</name>
</gene>
<feature type="compositionally biased region" description="Polar residues" evidence="2">
    <location>
        <begin position="46"/>
        <end position="65"/>
    </location>
</feature>
<comment type="caution">
    <text evidence="5">The sequence shown here is derived from an EMBL/GenBank/DDBJ whole genome shotgun (WGS) entry which is preliminary data.</text>
</comment>
<dbReference type="AlphaFoldDB" id="A0A5C6U5K7"/>
<dbReference type="EMBL" id="VOPW01000001">
    <property type="protein sequence ID" value="TXC67421.1"/>
    <property type="molecule type" value="Genomic_DNA"/>
</dbReference>
<keyword evidence="6" id="KW-1185">Reference proteome</keyword>
<evidence type="ECO:0000256" key="3">
    <source>
        <dbReference type="SAM" id="SignalP"/>
    </source>
</evidence>
<dbReference type="GO" id="GO:0016491">
    <property type="term" value="F:oxidoreductase activity"/>
    <property type="evidence" value="ECO:0007669"/>
    <property type="project" value="TreeGrafter"/>
</dbReference>
<feature type="domain" description="Doubled CXXCH motif" evidence="4">
    <location>
        <begin position="282"/>
        <end position="322"/>
    </location>
</feature>
<accession>A0A5C6U5K7</accession>